<name>A0A198UHB3_MORCA</name>
<evidence type="ECO:0000313" key="2">
    <source>
        <dbReference type="Proteomes" id="UP000078228"/>
    </source>
</evidence>
<dbReference type="EMBL" id="LXHC01000022">
    <property type="protein sequence ID" value="OAU95694.1"/>
    <property type="molecule type" value="Genomic_DNA"/>
</dbReference>
<accession>A0A198UHB3</accession>
<keyword evidence="2" id="KW-1185">Reference proteome</keyword>
<gene>
    <name evidence="1" type="ORF">AO384_1300</name>
</gene>
<reference evidence="1 2" key="1">
    <citation type="journal article" date="2016" name="Genome Biol. Evol.">
        <title>Comparative Genomic Analyses of the Moraxella catarrhalis Serosensitive and Seroresistant Lineages Demonstrate Their Independent Evolution.</title>
        <authorList>
            <person name="Earl J.P."/>
            <person name="de Vries S.P."/>
            <person name="Ahmed A."/>
            <person name="Powell E."/>
            <person name="Schultz M.P."/>
            <person name="Hermans P.W."/>
            <person name="Hill D.J."/>
            <person name="Zhou Z."/>
            <person name="Constantinidou C.I."/>
            <person name="Hu F.Z."/>
            <person name="Bootsma H.J."/>
            <person name="Ehrlich G.D."/>
        </authorList>
    </citation>
    <scope>NUCLEOTIDE SEQUENCE [LARGE SCALE GENOMIC DNA]</scope>
    <source>
        <strain evidence="1 2">Z7542</strain>
    </source>
</reference>
<dbReference type="PROSITE" id="PS51257">
    <property type="entry name" value="PROKAR_LIPOPROTEIN"/>
    <property type="match status" value="1"/>
</dbReference>
<dbReference type="PATRIC" id="fig|480.237.peg.1117"/>
<dbReference type="Proteomes" id="UP000078228">
    <property type="component" value="Unassembled WGS sequence"/>
</dbReference>
<proteinExistence type="predicted"/>
<sequence length="135" mass="15170">MKFLLVGCLATLFLLGCGNGYDQELQTSTIEQSIPRIATKNEMIDYYNQKSDNEIQQIFKEQNIGRCVSEFQSQNVPNASTACNCVMDNMLQQLPISDLKTMLLPAEYVEINTMNDIQQRSATVMVQAIMACSDN</sequence>
<organism evidence="1 2">
    <name type="scientific">Moraxella catarrhalis</name>
    <name type="common">Branhamella catarrhalis</name>
    <dbReference type="NCBI Taxonomy" id="480"/>
    <lineage>
        <taxon>Bacteria</taxon>
        <taxon>Pseudomonadati</taxon>
        <taxon>Pseudomonadota</taxon>
        <taxon>Gammaproteobacteria</taxon>
        <taxon>Moraxellales</taxon>
        <taxon>Moraxellaceae</taxon>
        <taxon>Moraxella</taxon>
    </lineage>
</organism>
<comment type="caution">
    <text evidence="1">The sequence shown here is derived from an EMBL/GenBank/DDBJ whole genome shotgun (WGS) entry which is preliminary data.</text>
</comment>
<protein>
    <recommendedName>
        <fullName evidence="3">Lipoprotein</fullName>
    </recommendedName>
</protein>
<dbReference type="RefSeq" id="WP_064610609.1">
    <property type="nucleotide sequence ID" value="NZ_LXHB01000044.1"/>
</dbReference>
<evidence type="ECO:0008006" key="3">
    <source>
        <dbReference type="Google" id="ProtNLM"/>
    </source>
</evidence>
<evidence type="ECO:0000313" key="1">
    <source>
        <dbReference type="EMBL" id="OAU95694.1"/>
    </source>
</evidence>
<dbReference type="AlphaFoldDB" id="A0A198UHB3"/>
<dbReference type="OrthoDB" id="6648792at2"/>